<gene>
    <name evidence="5" type="ORF">BCR33DRAFT_661686</name>
</gene>
<evidence type="ECO:0000259" key="4">
    <source>
        <dbReference type="Pfam" id="PF00656"/>
    </source>
</evidence>
<dbReference type="PANTHER" id="PTHR48104">
    <property type="entry name" value="METACASPASE-4"/>
    <property type="match status" value="1"/>
</dbReference>
<keyword evidence="3" id="KW-0645">Protease</keyword>
<feature type="domain" description="Peptidase C14 caspase" evidence="4">
    <location>
        <begin position="10"/>
        <end position="310"/>
    </location>
</feature>
<comment type="caution">
    <text evidence="5">The sequence shown here is derived from an EMBL/GenBank/DDBJ whole genome shotgun (WGS) entry which is preliminary data.</text>
</comment>
<dbReference type="SUPFAM" id="SSF52129">
    <property type="entry name" value="Caspase-like"/>
    <property type="match status" value="1"/>
</dbReference>
<dbReference type="PANTHER" id="PTHR48104:SF30">
    <property type="entry name" value="METACASPASE-1"/>
    <property type="match status" value="1"/>
</dbReference>
<proteinExistence type="inferred from homology"/>
<evidence type="ECO:0000313" key="5">
    <source>
        <dbReference type="EMBL" id="ORY40486.1"/>
    </source>
</evidence>
<comment type="similarity">
    <text evidence="1">Belongs to the peptidase C14B family.</text>
</comment>
<organism evidence="5 6">
    <name type="scientific">Rhizoclosmatium globosum</name>
    <dbReference type="NCBI Taxonomy" id="329046"/>
    <lineage>
        <taxon>Eukaryota</taxon>
        <taxon>Fungi</taxon>
        <taxon>Fungi incertae sedis</taxon>
        <taxon>Chytridiomycota</taxon>
        <taxon>Chytridiomycota incertae sedis</taxon>
        <taxon>Chytridiomycetes</taxon>
        <taxon>Chytridiales</taxon>
        <taxon>Chytriomycetaceae</taxon>
        <taxon>Rhizoclosmatium</taxon>
    </lineage>
</organism>
<dbReference type="InterPro" id="IPR050452">
    <property type="entry name" value="Metacaspase"/>
</dbReference>
<dbReference type="AlphaFoldDB" id="A0A1Y2C0I2"/>
<dbReference type="GO" id="GO:0004197">
    <property type="term" value="F:cysteine-type endopeptidase activity"/>
    <property type="evidence" value="ECO:0007669"/>
    <property type="project" value="InterPro"/>
</dbReference>
<accession>A0A1Y2C0I2</accession>
<dbReference type="InterPro" id="IPR029030">
    <property type="entry name" value="Caspase-like_dom_sf"/>
</dbReference>
<dbReference type="OrthoDB" id="3223806at2759"/>
<dbReference type="GO" id="GO:0005737">
    <property type="term" value="C:cytoplasm"/>
    <property type="evidence" value="ECO:0007669"/>
    <property type="project" value="TreeGrafter"/>
</dbReference>
<evidence type="ECO:0000313" key="6">
    <source>
        <dbReference type="Proteomes" id="UP000193642"/>
    </source>
</evidence>
<keyword evidence="3" id="KW-0788">Thiol protease</keyword>
<dbReference type="InterPro" id="IPR011600">
    <property type="entry name" value="Pept_C14_caspase"/>
</dbReference>
<keyword evidence="3" id="KW-0378">Hydrolase</keyword>
<dbReference type="GO" id="GO:0006915">
    <property type="term" value="P:apoptotic process"/>
    <property type="evidence" value="ECO:0007669"/>
    <property type="project" value="UniProtKB-KW"/>
</dbReference>
<keyword evidence="2" id="KW-0053">Apoptosis</keyword>
<dbReference type="EMBL" id="MCGO01000035">
    <property type="protein sequence ID" value="ORY40486.1"/>
    <property type="molecule type" value="Genomic_DNA"/>
</dbReference>
<evidence type="ECO:0000256" key="1">
    <source>
        <dbReference type="ARBA" id="ARBA00009005"/>
    </source>
</evidence>
<dbReference type="Proteomes" id="UP000193642">
    <property type="component" value="Unassembled WGS sequence"/>
</dbReference>
<dbReference type="Pfam" id="PF00656">
    <property type="entry name" value="Peptidase_C14"/>
    <property type="match status" value="1"/>
</dbReference>
<evidence type="ECO:0000256" key="3">
    <source>
        <dbReference type="ARBA" id="ARBA00022807"/>
    </source>
</evidence>
<name>A0A1Y2C0I2_9FUNG</name>
<protein>
    <submittedName>
        <fullName evidence="5">Peptidase C14</fullName>
    </submittedName>
</protein>
<dbReference type="GO" id="GO:0006508">
    <property type="term" value="P:proteolysis"/>
    <property type="evidence" value="ECO:0007669"/>
    <property type="project" value="InterPro"/>
</dbReference>
<keyword evidence="6" id="KW-1185">Reference proteome</keyword>
<reference evidence="5 6" key="1">
    <citation type="submission" date="2016-07" db="EMBL/GenBank/DDBJ databases">
        <title>Pervasive Adenine N6-methylation of Active Genes in Fungi.</title>
        <authorList>
            <consortium name="DOE Joint Genome Institute"/>
            <person name="Mondo S.J."/>
            <person name="Dannebaum R.O."/>
            <person name="Kuo R.C."/>
            <person name="Labutti K."/>
            <person name="Haridas S."/>
            <person name="Kuo A."/>
            <person name="Salamov A."/>
            <person name="Ahrendt S.R."/>
            <person name="Lipzen A."/>
            <person name="Sullivan W."/>
            <person name="Andreopoulos W.B."/>
            <person name="Clum A."/>
            <person name="Lindquist E."/>
            <person name="Daum C."/>
            <person name="Ramamoorthy G.K."/>
            <person name="Gryganskyi A."/>
            <person name="Culley D."/>
            <person name="Magnuson J.K."/>
            <person name="James T.Y."/>
            <person name="O'Malley M.A."/>
            <person name="Stajich J.E."/>
            <person name="Spatafora J.W."/>
            <person name="Visel A."/>
            <person name="Grigoriev I.V."/>
        </authorList>
    </citation>
    <scope>NUCLEOTIDE SEQUENCE [LARGE SCALE GENOMIC DNA]</scope>
    <source>
        <strain evidence="5 6">JEL800</strain>
    </source>
</reference>
<dbReference type="Gene3D" id="3.40.50.12660">
    <property type="match status" value="2"/>
</dbReference>
<evidence type="ECO:0000256" key="2">
    <source>
        <dbReference type="ARBA" id="ARBA00022703"/>
    </source>
</evidence>
<sequence length="321" mass="35270">MVGGYGQGGRKKALLIGINYTGTDCELGGCINDANNLKKLLLTKGYKDEPHSMLLLTDDQEEDMYQPTTANILGAINWLLHGAQAGDTLWFSYSGHGGQIEDQDGDRENGLDDTICPVDGNESGQIDSDTLHRYLYTNLPPNVKLVVLMDCCHSGTLLELPYSYMPTEDGKMDTKKIVAHGVNVVNNVVGLFKGGFSVNKLREAKKVMDDVKQLTQMLKGSSVDDKGYKKENFLENAEEPAKEVYMIAGCIDDGTSTDAWMKGKATGALTFAFLSTIKKNPSVTFEQLLASLREFMVKEEMDQIPQLSCGHTVDPQTPFTF</sequence>